<dbReference type="EMBL" id="CP065430">
    <property type="protein sequence ID" value="QPO26876.1"/>
    <property type="molecule type" value="Genomic_DNA"/>
</dbReference>
<dbReference type="InterPro" id="IPR023546">
    <property type="entry name" value="MGMT"/>
</dbReference>
<dbReference type="InterPro" id="IPR001497">
    <property type="entry name" value="MethylDNA_cys_MeTrfase_AS"/>
</dbReference>
<dbReference type="EC" id="2.1.1.63" evidence="9"/>
<dbReference type="GO" id="GO:0003908">
    <property type="term" value="F:methylated-DNA-[protein]-cysteine S-methyltransferase activity"/>
    <property type="evidence" value="ECO:0007669"/>
    <property type="project" value="UniProtKB-UniRule"/>
</dbReference>
<evidence type="ECO:0000256" key="1">
    <source>
        <dbReference type="ARBA" id="ARBA00001286"/>
    </source>
</evidence>
<comment type="subcellular location">
    <subcellularLocation>
        <location evidence="9">Cytoplasm</location>
    </subcellularLocation>
</comment>
<evidence type="ECO:0000256" key="3">
    <source>
        <dbReference type="ARBA" id="ARBA00022490"/>
    </source>
</evidence>
<dbReference type="AlphaFoldDB" id="A0A0Z8I9Y3"/>
<evidence type="ECO:0000313" key="12">
    <source>
        <dbReference type="EMBL" id="QPO26876.1"/>
    </source>
</evidence>
<dbReference type="InterPro" id="IPR014048">
    <property type="entry name" value="MethylDNA_cys_MeTrfase_DNA-bd"/>
</dbReference>
<evidence type="ECO:0000313" key="14">
    <source>
        <dbReference type="Proteomes" id="UP000594569"/>
    </source>
</evidence>
<dbReference type="Proteomes" id="UP000594569">
    <property type="component" value="Chromosome"/>
</dbReference>
<feature type="active site" description="Nucleophile; methyl group acceptor" evidence="9">
    <location>
        <position position="136"/>
    </location>
</feature>
<organism evidence="11 13">
    <name type="scientific">Streptococcus suis</name>
    <dbReference type="NCBI Taxonomy" id="1307"/>
    <lineage>
        <taxon>Bacteria</taxon>
        <taxon>Bacillati</taxon>
        <taxon>Bacillota</taxon>
        <taxon>Bacilli</taxon>
        <taxon>Lactobacillales</taxon>
        <taxon>Streptococcaceae</taxon>
        <taxon>Streptococcus</taxon>
    </lineage>
</organism>
<dbReference type="Pfam" id="PF01035">
    <property type="entry name" value="DNA_binding_1"/>
    <property type="match status" value="1"/>
</dbReference>
<dbReference type="RefSeq" id="WP_029945712.1">
    <property type="nucleotide sequence ID" value="NZ_CEDT01000024.1"/>
</dbReference>
<evidence type="ECO:0000259" key="10">
    <source>
        <dbReference type="Pfam" id="PF01035"/>
    </source>
</evidence>
<evidence type="ECO:0000256" key="5">
    <source>
        <dbReference type="ARBA" id="ARBA00022679"/>
    </source>
</evidence>
<sequence>MLIQNDYLSPMGRLIILADDQSIKGIWFHDQKYLGAGYDLQVIPIGENKITIEVKDWLKRYFAGENPTVNLAILAPEVTDFRRKVLELLVQIPYGQTTTYKAIAEQIAKLEGKEKSSARAVGGAVGHNPISLLIPCHRVLGSKGELTGYAGGIERKIALLNLEGGQTI</sequence>
<name>A0A0Z8I9Y3_STRSU</name>
<dbReference type="CDD" id="cd06445">
    <property type="entry name" value="ATase"/>
    <property type="match status" value="1"/>
</dbReference>
<dbReference type="Gene3D" id="3.30.160.70">
    <property type="entry name" value="Methylated DNA-protein cysteine methyltransferase domain"/>
    <property type="match status" value="1"/>
</dbReference>
<dbReference type="GO" id="GO:0032259">
    <property type="term" value="P:methylation"/>
    <property type="evidence" value="ECO:0007669"/>
    <property type="project" value="UniProtKB-KW"/>
</dbReference>
<evidence type="ECO:0000256" key="7">
    <source>
        <dbReference type="ARBA" id="ARBA00023204"/>
    </source>
</evidence>
<dbReference type="GO" id="GO:0005737">
    <property type="term" value="C:cytoplasm"/>
    <property type="evidence" value="ECO:0007669"/>
    <property type="project" value="UniProtKB-SubCell"/>
</dbReference>
<dbReference type="Proteomes" id="UP000074850">
    <property type="component" value="Unassembled WGS sequence"/>
</dbReference>
<comment type="similarity">
    <text evidence="2 9">Belongs to the MGMT family.</text>
</comment>
<keyword evidence="5 9" id="KW-0808">Transferase</keyword>
<dbReference type="InterPro" id="IPR036388">
    <property type="entry name" value="WH-like_DNA-bd_sf"/>
</dbReference>
<dbReference type="HAMAP" id="MF_00772">
    <property type="entry name" value="OGT"/>
    <property type="match status" value="1"/>
</dbReference>
<comment type="miscellaneous">
    <text evidence="9">This enzyme catalyzes only one turnover and therefore is not strictly catalytic. According to one definition, an enzyme is a biocatalyst that acts repeatedly and over many reaction cycles.</text>
</comment>
<dbReference type="SUPFAM" id="SSF46767">
    <property type="entry name" value="Methylated DNA-protein cysteine methyltransferase, C-terminal domain"/>
    <property type="match status" value="1"/>
</dbReference>
<dbReference type="PANTHER" id="PTHR10815:SF5">
    <property type="entry name" value="METHYLATED-DNA--PROTEIN-CYSTEINE METHYLTRANSFERASE"/>
    <property type="match status" value="1"/>
</dbReference>
<keyword evidence="7 9" id="KW-0234">DNA repair</keyword>
<gene>
    <name evidence="11" type="primary">ogt_1</name>
    <name evidence="11" type="ORF">ERS132426_00942</name>
    <name evidence="12" type="ORF">I5V48_01645</name>
</gene>
<dbReference type="GO" id="GO:0006307">
    <property type="term" value="P:DNA alkylation repair"/>
    <property type="evidence" value="ECO:0007669"/>
    <property type="project" value="UniProtKB-UniRule"/>
</dbReference>
<evidence type="ECO:0000313" key="11">
    <source>
        <dbReference type="EMBL" id="CYV28663.1"/>
    </source>
</evidence>
<reference evidence="11 13" key="1">
    <citation type="submission" date="2016-02" db="EMBL/GenBank/DDBJ databases">
        <authorList>
            <consortium name="Pathogen Informatics"/>
        </authorList>
    </citation>
    <scope>NUCLEOTIDE SEQUENCE [LARGE SCALE GENOMIC DNA]</scope>
    <source>
        <strain evidence="11 13">LSS64</strain>
    </source>
</reference>
<dbReference type="EMBL" id="FIHM01000016">
    <property type="protein sequence ID" value="CYV28663.1"/>
    <property type="molecule type" value="Genomic_DNA"/>
</dbReference>
<evidence type="ECO:0000256" key="8">
    <source>
        <dbReference type="ARBA" id="ARBA00049348"/>
    </source>
</evidence>
<reference evidence="12 14" key="2">
    <citation type="submission" date="2020-12" db="EMBL/GenBank/DDBJ databases">
        <title>Nonconservative transfer and diversity of a new family of integrative and conjugative elements associated with antibiotic resistance in zoonotic pathogen Streptococcus suis.</title>
        <authorList>
            <person name="Huang J."/>
        </authorList>
    </citation>
    <scope>NUCLEOTIDE SEQUENCE [LARGE SCALE GENOMIC DNA]</scope>
    <source>
        <strain evidence="12 14">YZDH1</strain>
    </source>
</reference>
<evidence type="ECO:0000256" key="2">
    <source>
        <dbReference type="ARBA" id="ARBA00008711"/>
    </source>
</evidence>
<dbReference type="InterPro" id="IPR036631">
    <property type="entry name" value="MGMT_N_sf"/>
</dbReference>
<dbReference type="NCBIfam" id="TIGR00589">
    <property type="entry name" value="ogt"/>
    <property type="match status" value="1"/>
</dbReference>
<comment type="catalytic activity">
    <reaction evidence="1 9">
        <text>a 4-O-methyl-thymidine in DNA + L-cysteinyl-[protein] = a thymidine in DNA + S-methyl-L-cysteinyl-[protein]</text>
        <dbReference type="Rhea" id="RHEA:53428"/>
        <dbReference type="Rhea" id="RHEA-COMP:10131"/>
        <dbReference type="Rhea" id="RHEA-COMP:10132"/>
        <dbReference type="Rhea" id="RHEA-COMP:13555"/>
        <dbReference type="Rhea" id="RHEA-COMP:13556"/>
        <dbReference type="ChEBI" id="CHEBI:29950"/>
        <dbReference type="ChEBI" id="CHEBI:82612"/>
        <dbReference type="ChEBI" id="CHEBI:137386"/>
        <dbReference type="ChEBI" id="CHEBI:137387"/>
        <dbReference type="EC" id="2.1.1.63"/>
    </reaction>
</comment>
<dbReference type="InterPro" id="IPR036217">
    <property type="entry name" value="MethylDNA_cys_MeTrfase_DNAb"/>
</dbReference>
<dbReference type="PANTHER" id="PTHR10815">
    <property type="entry name" value="METHYLATED-DNA--PROTEIN-CYSTEINE METHYLTRANSFERASE"/>
    <property type="match status" value="1"/>
</dbReference>
<dbReference type="Gene3D" id="1.10.10.10">
    <property type="entry name" value="Winged helix-like DNA-binding domain superfamily/Winged helix DNA-binding domain"/>
    <property type="match status" value="1"/>
</dbReference>
<accession>A0A0Z8I9Y3</accession>
<dbReference type="PROSITE" id="PS00374">
    <property type="entry name" value="MGMT"/>
    <property type="match status" value="1"/>
</dbReference>
<protein>
    <recommendedName>
        <fullName evidence="9">Methylated-DNA--protein-cysteine methyltransferase</fullName>
        <ecNumber evidence="9">2.1.1.63</ecNumber>
    </recommendedName>
    <alternativeName>
        <fullName evidence="9">6-O-methylguanine-DNA methyltransferase</fullName>
        <shortName evidence="9">MGMT</shortName>
    </alternativeName>
    <alternativeName>
        <fullName evidence="9">O-6-methylguanine-DNA-alkyltransferase</fullName>
    </alternativeName>
</protein>
<comment type="function">
    <text evidence="9">Involved in the cellular defense against the biological effects of O6-methylguanine (O6-MeG) and O4-methylthymine (O4-MeT) in DNA. Repairs the methylated nucleobase in DNA by stoichiometrically transferring the methyl group to a cysteine residue in the enzyme. This is a suicide reaction: the enzyme is irreversibly inactivated.</text>
</comment>
<keyword evidence="3 9" id="KW-0963">Cytoplasm</keyword>
<proteinExistence type="inferred from homology"/>
<evidence type="ECO:0000256" key="9">
    <source>
        <dbReference type="HAMAP-Rule" id="MF_00772"/>
    </source>
</evidence>
<evidence type="ECO:0000256" key="6">
    <source>
        <dbReference type="ARBA" id="ARBA00022763"/>
    </source>
</evidence>
<dbReference type="FunFam" id="1.10.10.10:FF:000214">
    <property type="entry name" value="Methylated-DNA--protein-cysteine methyltransferase"/>
    <property type="match status" value="1"/>
</dbReference>
<dbReference type="SUPFAM" id="SSF53155">
    <property type="entry name" value="Methylated DNA-protein cysteine methyltransferase domain"/>
    <property type="match status" value="1"/>
</dbReference>
<feature type="domain" description="Methylated-DNA-[protein]-cysteine S-methyltransferase DNA binding" evidence="10">
    <location>
        <begin position="80"/>
        <end position="164"/>
    </location>
</feature>
<keyword evidence="6 9" id="KW-0227">DNA damage</keyword>
<evidence type="ECO:0000256" key="4">
    <source>
        <dbReference type="ARBA" id="ARBA00022603"/>
    </source>
</evidence>
<keyword evidence="4 9" id="KW-0489">Methyltransferase</keyword>
<evidence type="ECO:0000313" key="13">
    <source>
        <dbReference type="Proteomes" id="UP000074850"/>
    </source>
</evidence>
<comment type="catalytic activity">
    <reaction evidence="8 9">
        <text>a 6-O-methyl-2'-deoxyguanosine in DNA + L-cysteinyl-[protein] = S-methyl-L-cysteinyl-[protein] + a 2'-deoxyguanosine in DNA</text>
        <dbReference type="Rhea" id="RHEA:24000"/>
        <dbReference type="Rhea" id="RHEA-COMP:10131"/>
        <dbReference type="Rhea" id="RHEA-COMP:10132"/>
        <dbReference type="Rhea" id="RHEA-COMP:11367"/>
        <dbReference type="Rhea" id="RHEA-COMP:11368"/>
        <dbReference type="ChEBI" id="CHEBI:29950"/>
        <dbReference type="ChEBI" id="CHEBI:82612"/>
        <dbReference type="ChEBI" id="CHEBI:85445"/>
        <dbReference type="ChEBI" id="CHEBI:85448"/>
        <dbReference type="EC" id="2.1.1.63"/>
    </reaction>
</comment>